<keyword evidence="3 5" id="KW-0269">Exonuclease</keyword>
<gene>
    <name evidence="5" type="ORF">NK118_09520</name>
</gene>
<dbReference type="PANTHER" id="PTHR23044:SF61">
    <property type="entry name" value="3'-5' EXORIBONUCLEASE 1-RELATED"/>
    <property type="match status" value="1"/>
</dbReference>
<evidence type="ECO:0000256" key="3">
    <source>
        <dbReference type="ARBA" id="ARBA00022839"/>
    </source>
</evidence>
<dbReference type="RefSeq" id="WP_262069368.1">
    <property type="nucleotide sequence ID" value="NZ_JAMXOC010000014.1"/>
</dbReference>
<dbReference type="InterPro" id="IPR012337">
    <property type="entry name" value="RNaseH-like_sf"/>
</dbReference>
<dbReference type="CDD" id="cd06133">
    <property type="entry name" value="ERI-1_3'hExo_like"/>
    <property type="match status" value="1"/>
</dbReference>
<keyword evidence="1" id="KW-0540">Nuclease</keyword>
<proteinExistence type="predicted"/>
<organism evidence="5 6">
    <name type="scientific">Ohessyouella blattaphilus</name>
    <dbReference type="NCBI Taxonomy" id="2949333"/>
    <lineage>
        <taxon>Bacteria</taxon>
        <taxon>Bacillati</taxon>
        <taxon>Bacillota</taxon>
        <taxon>Clostridia</taxon>
        <taxon>Lachnospirales</taxon>
        <taxon>Lachnospiraceae</taxon>
        <taxon>Ohessyouella</taxon>
    </lineage>
</organism>
<dbReference type="PANTHER" id="PTHR23044">
    <property type="entry name" value="3'-5' EXONUCLEASE ERI1-RELATED"/>
    <property type="match status" value="1"/>
</dbReference>
<keyword evidence="2" id="KW-0378">Hydrolase</keyword>
<dbReference type="InterPro" id="IPR013520">
    <property type="entry name" value="Ribonucl_H"/>
</dbReference>
<dbReference type="Proteomes" id="UP001523565">
    <property type="component" value="Unassembled WGS sequence"/>
</dbReference>
<sequence length="131" mass="14980">MDGYLVVDLEMCMVRGGAKKRSRGMLCETIQIGAVILNQENHIVDDFSVYVKPEYGKLNRFIKDLTGITEENLDKAPPLRTALMKLANWLGERKVIATSWSNADYIQLAQETRVKKIKDHRINKLLDSSER</sequence>
<evidence type="ECO:0000313" key="5">
    <source>
        <dbReference type="EMBL" id="MCP1110487.1"/>
    </source>
</evidence>
<evidence type="ECO:0000313" key="6">
    <source>
        <dbReference type="Proteomes" id="UP001523565"/>
    </source>
</evidence>
<reference evidence="5 6" key="1">
    <citation type="journal article" date="2022" name="Genome Biol. Evol.">
        <title>Host diet, physiology and behaviors set the stage for Lachnospiraceae cladogenesis.</title>
        <authorList>
            <person name="Vera-Ponce De Leon A."/>
            <person name="Schneider M."/>
            <person name="Jahnes B.C."/>
            <person name="Sadowski V."/>
            <person name="Camuy-Velez L.A."/>
            <person name="Duan J."/>
            <person name="Sabree Z.L."/>
        </authorList>
    </citation>
    <scope>NUCLEOTIDE SEQUENCE [LARGE SCALE GENOMIC DNA]</scope>
    <source>
        <strain evidence="5 6">PAL227</strain>
    </source>
</reference>
<evidence type="ECO:0000256" key="1">
    <source>
        <dbReference type="ARBA" id="ARBA00022722"/>
    </source>
</evidence>
<dbReference type="InterPro" id="IPR051274">
    <property type="entry name" value="3-5_Exoribonuclease"/>
</dbReference>
<dbReference type="Gene3D" id="3.30.420.10">
    <property type="entry name" value="Ribonuclease H-like superfamily/Ribonuclease H"/>
    <property type="match status" value="1"/>
</dbReference>
<accession>A0ABT1EL30</accession>
<protein>
    <submittedName>
        <fullName evidence="5">Exonuclease domain-containing protein</fullName>
    </submittedName>
</protein>
<comment type="caution">
    <text evidence="5">The sequence shown here is derived from an EMBL/GenBank/DDBJ whole genome shotgun (WGS) entry which is preliminary data.</text>
</comment>
<dbReference type="Pfam" id="PF00929">
    <property type="entry name" value="RNase_T"/>
    <property type="match status" value="1"/>
</dbReference>
<evidence type="ECO:0000256" key="2">
    <source>
        <dbReference type="ARBA" id="ARBA00022801"/>
    </source>
</evidence>
<dbReference type="InterPro" id="IPR047201">
    <property type="entry name" value="ERI-1_3'hExo-like"/>
</dbReference>
<name>A0ABT1EL30_9FIRM</name>
<dbReference type="InterPro" id="IPR036397">
    <property type="entry name" value="RNaseH_sf"/>
</dbReference>
<keyword evidence="6" id="KW-1185">Reference proteome</keyword>
<dbReference type="GO" id="GO:0004527">
    <property type="term" value="F:exonuclease activity"/>
    <property type="evidence" value="ECO:0007669"/>
    <property type="project" value="UniProtKB-KW"/>
</dbReference>
<dbReference type="SUPFAM" id="SSF53098">
    <property type="entry name" value="Ribonuclease H-like"/>
    <property type="match status" value="1"/>
</dbReference>
<evidence type="ECO:0000259" key="4">
    <source>
        <dbReference type="Pfam" id="PF00929"/>
    </source>
</evidence>
<dbReference type="EMBL" id="JAMZFV010000014">
    <property type="protein sequence ID" value="MCP1110487.1"/>
    <property type="molecule type" value="Genomic_DNA"/>
</dbReference>
<feature type="domain" description="Exonuclease" evidence="4">
    <location>
        <begin position="6"/>
        <end position="125"/>
    </location>
</feature>